<name>A0A1V8T9T2_9PEZI</name>
<feature type="domain" description="F-box" evidence="2">
    <location>
        <begin position="48"/>
        <end position="81"/>
    </location>
</feature>
<evidence type="ECO:0000313" key="3">
    <source>
        <dbReference type="EMBL" id="OQO07952.1"/>
    </source>
</evidence>
<accession>A0A1V8T9T2</accession>
<gene>
    <name evidence="3" type="ORF">B0A48_06744</name>
</gene>
<comment type="caution">
    <text evidence="3">The sequence shown here is derived from an EMBL/GenBank/DDBJ whole genome shotgun (WGS) entry which is preliminary data.</text>
</comment>
<dbReference type="SUPFAM" id="SSF81383">
    <property type="entry name" value="F-box domain"/>
    <property type="match status" value="1"/>
</dbReference>
<dbReference type="InterPro" id="IPR036047">
    <property type="entry name" value="F-box-like_dom_sf"/>
</dbReference>
<feature type="compositionally biased region" description="Basic and acidic residues" evidence="1">
    <location>
        <begin position="1"/>
        <end position="16"/>
    </location>
</feature>
<dbReference type="InterPro" id="IPR001810">
    <property type="entry name" value="F-box_dom"/>
</dbReference>
<organism evidence="3 4">
    <name type="scientific">Cryoendolithus antarcticus</name>
    <dbReference type="NCBI Taxonomy" id="1507870"/>
    <lineage>
        <taxon>Eukaryota</taxon>
        <taxon>Fungi</taxon>
        <taxon>Dikarya</taxon>
        <taxon>Ascomycota</taxon>
        <taxon>Pezizomycotina</taxon>
        <taxon>Dothideomycetes</taxon>
        <taxon>Dothideomycetidae</taxon>
        <taxon>Cladosporiales</taxon>
        <taxon>Cladosporiaceae</taxon>
        <taxon>Cryoendolithus</taxon>
    </lineage>
</organism>
<dbReference type="Proteomes" id="UP000192596">
    <property type="component" value="Unassembled WGS sequence"/>
</dbReference>
<dbReference type="AlphaFoldDB" id="A0A1V8T9T2"/>
<dbReference type="EMBL" id="NAJO01000013">
    <property type="protein sequence ID" value="OQO07952.1"/>
    <property type="molecule type" value="Genomic_DNA"/>
</dbReference>
<reference evidence="4" key="1">
    <citation type="submission" date="2017-03" db="EMBL/GenBank/DDBJ databases">
        <title>Genomes of endolithic fungi from Antarctica.</title>
        <authorList>
            <person name="Coleine C."/>
            <person name="Masonjones S."/>
            <person name="Stajich J.E."/>
        </authorList>
    </citation>
    <scope>NUCLEOTIDE SEQUENCE [LARGE SCALE GENOMIC DNA]</scope>
    <source>
        <strain evidence="4">CCFEE 5527</strain>
    </source>
</reference>
<dbReference type="Pfam" id="PF00646">
    <property type="entry name" value="F-box"/>
    <property type="match status" value="1"/>
</dbReference>
<proteinExistence type="predicted"/>
<dbReference type="InParanoid" id="A0A1V8T9T2"/>
<keyword evidence="4" id="KW-1185">Reference proteome</keyword>
<evidence type="ECO:0000313" key="4">
    <source>
        <dbReference type="Proteomes" id="UP000192596"/>
    </source>
</evidence>
<feature type="region of interest" description="Disordered" evidence="1">
    <location>
        <begin position="1"/>
        <end position="25"/>
    </location>
</feature>
<evidence type="ECO:0000256" key="1">
    <source>
        <dbReference type="SAM" id="MobiDB-lite"/>
    </source>
</evidence>
<dbReference type="OrthoDB" id="3800738at2759"/>
<protein>
    <recommendedName>
        <fullName evidence="2">F-box domain-containing protein</fullName>
    </recommendedName>
</protein>
<sequence>MAGVKRKAEDSHHTTNRETGSSALVASTRVTRAMTQTAAGHATFATTELLESILHHLPVFSLVAVQRVSMQFRDCITRSHKLQEMLFPKPDNRPVNKWVVEGRQDQDSDVEWRFDASAPRRRKMV</sequence>
<dbReference type="CDD" id="cd09917">
    <property type="entry name" value="F-box_SF"/>
    <property type="match status" value="1"/>
</dbReference>
<evidence type="ECO:0000259" key="2">
    <source>
        <dbReference type="Pfam" id="PF00646"/>
    </source>
</evidence>